<reference evidence="1 2" key="1">
    <citation type="submission" date="2019-03" db="EMBL/GenBank/DDBJ databases">
        <title>Complete genome assembly of MDR B. fragilis.</title>
        <authorList>
            <person name="Sydenham T.V."/>
            <person name="Hasman H."/>
            <person name="Justesen U.S."/>
        </authorList>
    </citation>
    <scope>NUCLEOTIDE SEQUENCE [LARGE SCALE GENOMIC DNA]</scope>
    <source>
        <strain evidence="1 2">DCMSKEJBY0001B</strain>
    </source>
</reference>
<proteinExistence type="predicted"/>
<dbReference type="AlphaFoldDB" id="A0AAE6K837"/>
<sequence>MNGDLRVSFKSVPATKDRHSVYVRMTASVNGTRFRMAIPSGFKEKLSLSSTLFRIYKEALLQNKLITAQELKKQFMAAPPSLLYDTIHRSNASVLLNIGKTISYEQYQFQLRTIKSIPIFCQLTYGIPEISISALPDTFLDQLEEFFSNHSTEKHRSRGQVQLIRTILLKEHRKGKIRLSEPLKQQLILHNTSEELTPKDVLRLQEIHLPYHYAAIRDIFLFSCYTDLLQ</sequence>
<dbReference type="Proteomes" id="UP000036847">
    <property type="component" value="Chromosome"/>
</dbReference>
<accession>A0AAE6K837</accession>
<evidence type="ECO:0000313" key="2">
    <source>
        <dbReference type="Proteomes" id="UP000036847"/>
    </source>
</evidence>
<gene>
    <name evidence="1" type="ORF">EC80_015040</name>
</gene>
<protein>
    <submittedName>
        <fullName evidence="1">Uncharacterized protein</fullName>
    </submittedName>
</protein>
<name>A0AAE6K837_BACFG</name>
<evidence type="ECO:0000313" key="1">
    <source>
        <dbReference type="EMBL" id="QCQ46076.1"/>
    </source>
</evidence>
<organism evidence="1 2">
    <name type="scientific">Bacteroides fragilis</name>
    <dbReference type="NCBI Taxonomy" id="817"/>
    <lineage>
        <taxon>Bacteria</taxon>
        <taxon>Pseudomonadati</taxon>
        <taxon>Bacteroidota</taxon>
        <taxon>Bacteroidia</taxon>
        <taxon>Bacteroidales</taxon>
        <taxon>Bacteroidaceae</taxon>
        <taxon>Bacteroides</taxon>
    </lineage>
</organism>
<dbReference type="RefSeq" id="WP_005805916.1">
    <property type="nucleotide sequence ID" value="NZ_CP036546.1"/>
</dbReference>
<dbReference type="EMBL" id="CP036546">
    <property type="protein sequence ID" value="QCQ46076.1"/>
    <property type="molecule type" value="Genomic_DNA"/>
</dbReference>